<accession>A0A8S1WQZ4</accession>
<sequence length="47" mass="5822">MYWFNKLQKELSLLIQTFGGLGLYQEREMLMEIKMMGKWQIWMVQHL</sequence>
<proteinExistence type="predicted"/>
<comment type="caution">
    <text evidence="1">The sequence shown here is derived from an EMBL/GenBank/DDBJ whole genome shotgun (WGS) entry which is preliminary data.</text>
</comment>
<name>A0A8S1WQZ4_PAROT</name>
<protein>
    <submittedName>
        <fullName evidence="1">Uncharacterized protein</fullName>
    </submittedName>
</protein>
<evidence type="ECO:0000313" key="1">
    <source>
        <dbReference type="EMBL" id="CAD8192324.1"/>
    </source>
</evidence>
<organism evidence="1 2">
    <name type="scientific">Paramecium octaurelia</name>
    <dbReference type="NCBI Taxonomy" id="43137"/>
    <lineage>
        <taxon>Eukaryota</taxon>
        <taxon>Sar</taxon>
        <taxon>Alveolata</taxon>
        <taxon>Ciliophora</taxon>
        <taxon>Intramacronucleata</taxon>
        <taxon>Oligohymenophorea</taxon>
        <taxon>Peniculida</taxon>
        <taxon>Parameciidae</taxon>
        <taxon>Paramecium</taxon>
    </lineage>
</organism>
<evidence type="ECO:0000313" key="2">
    <source>
        <dbReference type="Proteomes" id="UP000683925"/>
    </source>
</evidence>
<dbReference type="EMBL" id="CAJJDP010000102">
    <property type="protein sequence ID" value="CAD8192324.1"/>
    <property type="molecule type" value="Genomic_DNA"/>
</dbReference>
<gene>
    <name evidence="1" type="ORF">POCTA_138.1.T1020005</name>
</gene>
<dbReference type="AlphaFoldDB" id="A0A8S1WQZ4"/>
<reference evidence="1" key="1">
    <citation type="submission" date="2021-01" db="EMBL/GenBank/DDBJ databases">
        <authorList>
            <consortium name="Genoscope - CEA"/>
            <person name="William W."/>
        </authorList>
    </citation>
    <scope>NUCLEOTIDE SEQUENCE</scope>
</reference>
<dbReference type="Proteomes" id="UP000683925">
    <property type="component" value="Unassembled WGS sequence"/>
</dbReference>
<keyword evidence="2" id="KW-1185">Reference proteome</keyword>